<dbReference type="PANTHER" id="PTHR31602">
    <property type="entry name" value="GROWTH-REGULATING FACTOR 5"/>
    <property type="match status" value="1"/>
</dbReference>
<dbReference type="InterPro" id="IPR031137">
    <property type="entry name" value="GRF"/>
</dbReference>
<feature type="compositionally biased region" description="Gly residues" evidence="6">
    <location>
        <begin position="99"/>
        <end position="118"/>
    </location>
</feature>
<reference evidence="9" key="1">
    <citation type="submission" date="2018-11" db="EMBL/GenBank/DDBJ databases">
        <authorList>
            <person name="Grassa J C."/>
        </authorList>
    </citation>
    <scope>NUCLEOTIDE SEQUENCE [LARGE SCALE GENOMIC DNA]</scope>
</reference>
<feature type="region of interest" description="Disordered" evidence="6">
    <location>
        <begin position="52"/>
        <end position="78"/>
    </location>
</feature>
<protein>
    <recommendedName>
        <fullName evidence="5">Growth-regulating factor</fullName>
    </recommendedName>
</protein>
<keyword evidence="10" id="KW-1185">Reference proteome</keyword>
<sequence>MGTRIGFVASEKGAEKECDVGLGLRMQTNDTKSFSSRRKMMMMMTTTTTIPHHHTHQNHHNHNSNEDEDGGDDDIVVDDESSLYNNRAFVEESCNLGSGGGGGGTGGSASGCGGGGGENDSTTGPKLFCNTSNQVVSMANIYNNIVGLGSSDSLPKTLLIPNSESFYNNPSSGGGIMVNGNVRFPFTADQRLELERQTMIFKYMMASIPIPHQLLPSSSPKTIPPSNFAYFHSSNRGLELGMSNNNSDQEPWRCRRTDGKKWRCSRNVIPDQKYCERHSHKSRPRSRKHVELQSHFLNNNNNNTKNPYSKPESLDQQRKTHQHQHQSHDNQPRSMEWFMNSNQEWQHMIHQQQQTKQGLNDQFSLLLDSSSTDNQSSKTRHFIDAWSIADERDQLRFSNSSSSSSSSLSSLALSIHNSNNNNEVVVSQNAQMSYNPILGSGMMMINNNNNNQVSWSGSVPHGGPLAEALCLGMPHQNSSK</sequence>
<proteinExistence type="inferred from homology"/>
<evidence type="ECO:0000256" key="2">
    <source>
        <dbReference type="ARBA" id="ARBA00008122"/>
    </source>
</evidence>
<dbReference type="InterPro" id="IPR014978">
    <property type="entry name" value="Gln-Leu-Gln_QLQ"/>
</dbReference>
<dbReference type="GO" id="GO:0005634">
    <property type="term" value="C:nucleus"/>
    <property type="evidence" value="ECO:0007669"/>
    <property type="project" value="UniProtKB-SubCell"/>
</dbReference>
<evidence type="ECO:0000313" key="10">
    <source>
        <dbReference type="Proteomes" id="UP000596661"/>
    </source>
</evidence>
<evidence type="ECO:0000313" key="9">
    <source>
        <dbReference type="EnsemblPlants" id="cds.evm.model.05.2098.1.5bdae6e4"/>
    </source>
</evidence>
<evidence type="ECO:0000256" key="3">
    <source>
        <dbReference type="ARBA" id="ARBA00023242"/>
    </source>
</evidence>
<dbReference type="GO" id="GO:0005524">
    <property type="term" value="F:ATP binding"/>
    <property type="evidence" value="ECO:0007669"/>
    <property type="project" value="UniProtKB-UniRule"/>
</dbReference>
<dbReference type="PROSITE" id="PS51667">
    <property type="entry name" value="WRC"/>
    <property type="match status" value="1"/>
</dbReference>
<name>A0A803PP98_CANSA</name>
<evidence type="ECO:0000259" key="7">
    <source>
        <dbReference type="PROSITE" id="PS51666"/>
    </source>
</evidence>
<feature type="compositionally biased region" description="Basic residues" evidence="6">
    <location>
        <begin position="52"/>
        <end position="62"/>
    </location>
</feature>
<feature type="domain" description="WRC" evidence="8">
    <location>
        <begin position="248"/>
        <end position="292"/>
    </location>
</feature>
<comment type="subcellular location">
    <subcellularLocation>
        <location evidence="1 4 5">Nucleus</location>
    </subcellularLocation>
</comment>
<keyword evidence="3 4" id="KW-0539">Nucleus</keyword>
<accession>A0A803PP98</accession>
<keyword evidence="5" id="KW-0010">Activator</keyword>
<keyword evidence="5" id="KW-0805">Transcription regulation</keyword>
<feature type="domain" description="QLQ" evidence="7">
    <location>
        <begin position="185"/>
        <end position="220"/>
    </location>
</feature>
<dbReference type="GO" id="GO:0006355">
    <property type="term" value="P:regulation of DNA-templated transcription"/>
    <property type="evidence" value="ECO:0007669"/>
    <property type="project" value="InterPro"/>
</dbReference>
<dbReference type="EnsemblPlants" id="evm.model.05.2098.1.5bdae6e4">
    <property type="protein sequence ID" value="cds.evm.model.05.2098.1.5bdae6e4"/>
    <property type="gene ID" value="evm.TU.05.2098"/>
</dbReference>
<comment type="domain">
    <text evidence="5">The QLQ domain and WRC domain may be involved in protein-protein interaction and DNA-binding, respectively.</text>
</comment>
<evidence type="ECO:0000256" key="4">
    <source>
        <dbReference type="PROSITE-ProRule" id="PRU01002"/>
    </source>
</evidence>
<feature type="short sequence motif" description="Bipartite nuclear localization signal" evidence="4">
    <location>
        <begin position="281"/>
        <end position="288"/>
    </location>
</feature>
<dbReference type="PANTHER" id="PTHR31602:SF3">
    <property type="entry name" value="GROWTH-REGULATING FACTOR 8"/>
    <property type="match status" value="1"/>
</dbReference>
<reference evidence="9" key="2">
    <citation type="submission" date="2021-03" db="UniProtKB">
        <authorList>
            <consortium name="EnsemblPlants"/>
        </authorList>
    </citation>
    <scope>IDENTIFICATION</scope>
</reference>
<dbReference type="AlphaFoldDB" id="A0A803PP98"/>
<evidence type="ECO:0000259" key="8">
    <source>
        <dbReference type="PROSITE" id="PS51667"/>
    </source>
</evidence>
<feature type="region of interest" description="Disordered" evidence="6">
    <location>
        <begin position="297"/>
        <end position="331"/>
    </location>
</feature>
<dbReference type="Proteomes" id="UP000596661">
    <property type="component" value="Chromosome 5"/>
</dbReference>
<evidence type="ECO:0000256" key="5">
    <source>
        <dbReference type="RuleBase" id="RU367127"/>
    </source>
</evidence>
<dbReference type="Pfam" id="PF08880">
    <property type="entry name" value="QLQ"/>
    <property type="match status" value="1"/>
</dbReference>
<organism evidence="9 10">
    <name type="scientific">Cannabis sativa</name>
    <name type="common">Hemp</name>
    <name type="synonym">Marijuana</name>
    <dbReference type="NCBI Taxonomy" id="3483"/>
    <lineage>
        <taxon>Eukaryota</taxon>
        <taxon>Viridiplantae</taxon>
        <taxon>Streptophyta</taxon>
        <taxon>Embryophyta</taxon>
        <taxon>Tracheophyta</taxon>
        <taxon>Spermatophyta</taxon>
        <taxon>Magnoliopsida</taxon>
        <taxon>eudicotyledons</taxon>
        <taxon>Gunneridae</taxon>
        <taxon>Pentapetalae</taxon>
        <taxon>rosids</taxon>
        <taxon>fabids</taxon>
        <taxon>Rosales</taxon>
        <taxon>Cannabaceae</taxon>
        <taxon>Cannabis</taxon>
    </lineage>
</organism>
<dbReference type="EMBL" id="UZAU01000550">
    <property type="status" value="NOT_ANNOTATED_CDS"/>
    <property type="molecule type" value="Genomic_DNA"/>
</dbReference>
<dbReference type="SMART" id="SM00951">
    <property type="entry name" value="QLQ"/>
    <property type="match status" value="1"/>
</dbReference>
<feature type="region of interest" description="Disordered" evidence="6">
    <location>
        <begin position="99"/>
        <end position="121"/>
    </location>
</feature>
<gene>
    <name evidence="9" type="primary">LOC115715744</name>
</gene>
<evidence type="ECO:0000256" key="1">
    <source>
        <dbReference type="ARBA" id="ARBA00004123"/>
    </source>
</evidence>
<dbReference type="Gramene" id="evm.model.05.2098.1.5bdae6e4">
    <property type="protein sequence ID" value="cds.evm.model.05.2098.1.5bdae6e4"/>
    <property type="gene ID" value="evm.TU.05.2098"/>
</dbReference>
<dbReference type="OrthoDB" id="841551at2759"/>
<feature type="short sequence motif" description="Bipartite nuclear localization signal" evidence="4">
    <location>
        <begin position="253"/>
        <end position="263"/>
    </location>
</feature>
<comment type="similarity">
    <text evidence="2 5">Belongs to the GRF family.</text>
</comment>
<dbReference type="Pfam" id="PF08879">
    <property type="entry name" value="WRC"/>
    <property type="match status" value="1"/>
</dbReference>
<dbReference type="GO" id="GO:0006351">
    <property type="term" value="P:DNA-templated transcription"/>
    <property type="evidence" value="ECO:0007669"/>
    <property type="project" value="UniProtKB-UniRule"/>
</dbReference>
<evidence type="ECO:0000256" key="6">
    <source>
        <dbReference type="SAM" id="MobiDB-lite"/>
    </source>
</evidence>
<comment type="function">
    <text evidence="5">Transcription activator.</text>
</comment>
<dbReference type="InterPro" id="IPR014977">
    <property type="entry name" value="WRC_dom"/>
</dbReference>
<dbReference type="PROSITE" id="PS51666">
    <property type="entry name" value="QLQ"/>
    <property type="match status" value="1"/>
</dbReference>
<feature type="compositionally biased region" description="Acidic residues" evidence="6">
    <location>
        <begin position="66"/>
        <end position="78"/>
    </location>
</feature>
<keyword evidence="5" id="KW-0804">Transcription</keyword>
<dbReference type="GO" id="GO:0099402">
    <property type="term" value="P:plant organ development"/>
    <property type="evidence" value="ECO:0007669"/>
    <property type="project" value="UniProtKB-ARBA"/>
</dbReference>